<dbReference type="AlphaFoldDB" id="A0AAD5D830"/>
<dbReference type="InterPro" id="IPR045244">
    <property type="entry name" value="PGM"/>
</dbReference>
<proteinExistence type="predicted"/>
<keyword evidence="2" id="KW-0460">Magnesium</keyword>
<keyword evidence="3" id="KW-0413">Isomerase</keyword>
<dbReference type="PANTHER" id="PTHR22573">
    <property type="entry name" value="PHOSPHOHEXOMUTASE FAMILY MEMBER"/>
    <property type="match status" value="1"/>
</dbReference>
<dbReference type="GO" id="GO:0005829">
    <property type="term" value="C:cytosol"/>
    <property type="evidence" value="ECO:0007669"/>
    <property type="project" value="TreeGrafter"/>
</dbReference>
<dbReference type="GO" id="GO:0004614">
    <property type="term" value="F:phosphoglucomutase activity"/>
    <property type="evidence" value="ECO:0007669"/>
    <property type="project" value="InterPro"/>
</dbReference>
<evidence type="ECO:0000256" key="1">
    <source>
        <dbReference type="ARBA" id="ARBA00022723"/>
    </source>
</evidence>
<protein>
    <submittedName>
        <fullName evidence="4">Uncharacterized protein</fullName>
    </submittedName>
</protein>
<dbReference type="PANTHER" id="PTHR22573:SF2">
    <property type="entry name" value="PHOSPHOGLUCOMUTASE"/>
    <property type="match status" value="1"/>
</dbReference>
<evidence type="ECO:0000313" key="4">
    <source>
        <dbReference type="EMBL" id="KAI7753846.1"/>
    </source>
</evidence>
<dbReference type="Proteomes" id="UP001206925">
    <property type="component" value="Unassembled WGS sequence"/>
</dbReference>
<feature type="non-terminal residue" evidence="4">
    <location>
        <position position="323"/>
    </location>
</feature>
<evidence type="ECO:0000256" key="2">
    <source>
        <dbReference type="ARBA" id="ARBA00022842"/>
    </source>
</evidence>
<name>A0AAD5D830_AMBAR</name>
<keyword evidence="5" id="KW-1185">Reference proteome</keyword>
<evidence type="ECO:0000256" key="3">
    <source>
        <dbReference type="ARBA" id="ARBA00023235"/>
    </source>
</evidence>
<evidence type="ECO:0000313" key="5">
    <source>
        <dbReference type="Proteomes" id="UP001206925"/>
    </source>
</evidence>
<gene>
    <name evidence="4" type="ORF">M8C21_032000</name>
</gene>
<organism evidence="4 5">
    <name type="scientific">Ambrosia artemisiifolia</name>
    <name type="common">Common ragweed</name>
    <dbReference type="NCBI Taxonomy" id="4212"/>
    <lineage>
        <taxon>Eukaryota</taxon>
        <taxon>Viridiplantae</taxon>
        <taxon>Streptophyta</taxon>
        <taxon>Embryophyta</taxon>
        <taxon>Tracheophyta</taxon>
        <taxon>Spermatophyta</taxon>
        <taxon>Magnoliopsida</taxon>
        <taxon>eudicotyledons</taxon>
        <taxon>Gunneridae</taxon>
        <taxon>Pentapetalae</taxon>
        <taxon>asterids</taxon>
        <taxon>campanulids</taxon>
        <taxon>Asterales</taxon>
        <taxon>Asteraceae</taxon>
        <taxon>Asteroideae</taxon>
        <taxon>Heliantheae alliance</taxon>
        <taxon>Heliantheae</taxon>
        <taxon>Ambrosia</taxon>
    </lineage>
</organism>
<dbReference type="Gene3D" id="3.40.120.10">
    <property type="entry name" value="Alpha-D-Glucose-1,6-Bisphosphate, subunit A, domain 3"/>
    <property type="match status" value="1"/>
</dbReference>
<accession>A0AAD5D830</accession>
<dbReference type="GO" id="GO:0046872">
    <property type="term" value="F:metal ion binding"/>
    <property type="evidence" value="ECO:0007669"/>
    <property type="project" value="UniProtKB-KW"/>
</dbReference>
<dbReference type="EMBL" id="JAMZMK010005258">
    <property type="protein sequence ID" value="KAI7753846.1"/>
    <property type="molecule type" value="Genomic_DNA"/>
</dbReference>
<comment type="caution">
    <text evidence="4">The sequence shown here is derived from an EMBL/GenBank/DDBJ whole genome shotgun (WGS) entry which is preliminary data.</text>
</comment>
<sequence length="323" mass="35364">MLDSCCLSHNTWALCTYSNKYVELSYGNDVLGEDYISFGSNSGLSLRRVVFSYDHLACGNSYAQRGDEIMALDCGDLILIAPIVTQLALSGAIATTSFAQELNLDLVSVSEAGDIKHHCHTSLTPIQTLPFYMNVTVFDPIREVILEFSAVISDSTTSVITHIVQNYVLFIGMFGIVPLIDDDTSMGIRTRTLMGLRTSSTNNVVLEFQVRDKRLCWKANNFVIILKSFFDLKSIQKLITSTKLCFCSDALHGGVVGAYANRIIVEALDAKESSLLNTLKSYLGPNITSFAALYGHKPPNIAGSICTSPDYSATWTKFSVGTI</sequence>
<reference evidence="4" key="1">
    <citation type="submission" date="2022-06" db="EMBL/GenBank/DDBJ databases">
        <title>Uncovering the hologenomic basis of an extraordinary plant invasion.</title>
        <authorList>
            <person name="Bieker V.C."/>
            <person name="Martin M.D."/>
            <person name="Gilbert T."/>
            <person name="Hodgins K."/>
            <person name="Battlay P."/>
            <person name="Petersen B."/>
            <person name="Wilson J."/>
        </authorList>
    </citation>
    <scope>NUCLEOTIDE SEQUENCE</scope>
    <source>
        <strain evidence="4">AA19_3_7</strain>
        <tissue evidence="4">Leaf</tissue>
    </source>
</reference>
<dbReference type="GO" id="GO:0005975">
    <property type="term" value="P:carbohydrate metabolic process"/>
    <property type="evidence" value="ECO:0007669"/>
    <property type="project" value="InterPro"/>
</dbReference>
<keyword evidence="1" id="KW-0479">Metal-binding</keyword>